<dbReference type="InterPro" id="IPR017937">
    <property type="entry name" value="Thioredoxin_CS"/>
</dbReference>
<feature type="site" description="Deprotonates C-terminal active site Cys" evidence="8">
    <location>
        <position position="26"/>
    </location>
</feature>
<keyword evidence="2" id="KW-0813">Transport</keyword>
<dbReference type="InterPro" id="IPR005746">
    <property type="entry name" value="Thioredoxin"/>
</dbReference>
<dbReference type="FunFam" id="3.40.30.10:FF:000001">
    <property type="entry name" value="Thioredoxin"/>
    <property type="match status" value="1"/>
</dbReference>
<comment type="caution">
    <text evidence="11">The sequence shown here is derived from an EMBL/GenBank/DDBJ whole genome shotgun (WGS) entry which is preliminary data.</text>
</comment>
<dbReference type="Pfam" id="PF00085">
    <property type="entry name" value="Thioredoxin"/>
    <property type="match status" value="1"/>
</dbReference>
<dbReference type="GO" id="GO:0015035">
    <property type="term" value="F:protein-disulfide reductase activity"/>
    <property type="evidence" value="ECO:0007669"/>
    <property type="project" value="UniProtKB-UniRule"/>
</dbReference>
<dbReference type="PANTHER" id="PTHR45663">
    <property type="entry name" value="GEO12009P1"/>
    <property type="match status" value="1"/>
</dbReference>
<name>A0A5B1LU98_9ACTN</name>
<dbReference type="InterPro" id="IPR036249">
    <property type="entry name" value="Thioredoxin-like_sf"/>
</dbReference>
<feature type="active site" description="Nucleophile" evidence="8">
    <location>
        <position position="35"/>
    </location>
</feature>
<dbReference type="AlphaFoldDB" id="A0A5B1LU98"/>
<sequence length="114" mass="12556">MSNISHVTDADFASQVLASPVPVLVDFWAPWCGPCLQLAPILQQIADENEDTLRIVKLNVDENPVTASTYRITGMPTLNLYVGGEVERQIRGARPKRALLRDLDGYVKAPEPTP</sequence>
<evidence type="ECO:0000256" key="4">
    <source>
        <dbReference type="ARBA" id="ARBA00023157"/>
    </source>
</evidence>
<keyword evidence="4 9" id="KW-1015">Disulfide bond</keyword>
<evidence type="ECO:0000256" key="3">
    <source>
        <dbReference type="ARBA" id="ARBA00022982"/>
    </source>
</evidence>
<evidence type="ECO:0000256" key="8">
    <source>
        <dbReference type="PIRSR" id="PIRSR000077-1"/>
    </source>
</evidence>
<dbReference type="NCBIfam" id="TIGR01068">
    <property type="entry name" value="thioredoxin"/>
    <property type="match status" value="1"/>
</dbReference>
<evidence type="ECO:0000256" key="1">
    <source>
        <dbReference type="ARBA" id="ARBA00008987"/>
    </source>
</evidence>
<evidence type="ECO:0000259" key="10">
    <source>
        <dbReference type="PROSITE" id="PS51352"/>
    </source>
</evidence>
<feature type="disulfide bond" description="Redox-active" evidence="9">
    <location>
        <begin position="32"/>
        <end position="35"/>
    </location>
</feature>
<evidence type="ECO:0000256" key="7">
    <source>
        <dbReference type="PIRNR" id="PIRNR000077"/>
    </source>
</evidence>
<dbReference type="PRINTS" id="PR00421">
    <property type="entry name" value="THIOREDOXIN"/>
</dbReference>
<dbReference type="RefSeq" id="WP_149751965.1">
    <property type="nucleotide sequence ID" value="NZ_VUJW01000012.1"/>
</dbReference>
<feature type="domain" description="Thioredoxin" evidence="10">
    <location>
        <begin position="1"/>
        <end position="108"/>
    </location>
</feature>
<comment type="similarity">
    <text evidence="1 7">Belongs to the thioredoxin family.</text>
</comment>
<evidence type="ECO:0000256" key="2">
    <source>
        <dbReference type="ARBA" id="ARBA00022448"/>
    </source>
</evidence>
<feature type="site" description="Contributes to redox potential value" evidence="8">
    <location>
        <position position="33"/>
    </location>
</feature>
<organism evidence="11 12">
    <name type="scientific">Nocardioides antri</name>
    <dbReference type="NCBI Taxonomy" id="2607659"/>
    <lineage>
        <taxon>Bacteria</taxon>
        <taxon>Bacillati</taxon>
        <taxon>Actinomycetota</taxon>
        <taxon>Actinomycetes</taxon>
        <taxon>Propionibacteriales</taxon>
        <taxon>Nocardioidaceae</taxon>
        <taxon>Nocardioides</taxon>
    </lineage>
</organism>
<evidence type="ECO:0000313" key="12">
    <source>
        <dbReference type="Proteomes" id="UP000324351"/>
    </source>
</evidence>
<dbReference type="GO" id="GO:0005829">
    <property type="term" value="C:cytosol"/>
    <property type="evidence" value="ECO:0007669"/>
    <property type="project" value="TreeGrafter"/>
</dbReference>
<dbReference type="PROSITE" id="PS00194">
    <property type="entry name" value="THIOREDOXIN_1"/>
    <property type="match status" value="1"/>
</dbReference>
<dbReference type="PIRSF" id="PIRSF000077">
    <property type="entry name" value="Thioredoxin"/>
    <property type="match status" value="1"/>
</dbReference>
<dbReference type="Proteomes" id="UP000324351">
    <property type="component" value="Unassembled WGS sequence"/>
</dbReference>
<feature type="active site" description="Nucleophile" evidence="8">
    <location>
        <position position="32"/>
    </location>
</feature>
<dbReference type="InterPro" id="IPR013766">
    <property type="entry name" value="Thioredoxin_domain"/>
</dbReference>
<reference evidence="11 12" key="2">
    <citation type="submission" date="2019-09" db="EMBL/GenBank/DDBJ databases">
        <authorList>
            <person name="Jin C."/>
        </authorList>
    </citation>
    <scope>NUCLEOTIDE SEQUENCE [LARGE SCALE GENOMIC DNA]</scope>
    <source>
        <strain evidence="11 12">BN140041</strain>
    </source>
</reference>
<dbReference type="CDD" id="cd02947">
    <property type="entry name" value="TRX_family"/>
    <property type="match status" value="1"/>
</dbReference>
<evidence type="ECO:0000313" key="11">
    <source>
        <dbReference type="EMBL" id="KAA1424233.1"/>
    </source>
</evidence>
<dbReference type="PROSITE" id="PS51352">
    <property type="entry name" value="THIOREDOXIN_2"/>
    <property type="match status" value="1"/>
</dbReference>
<proteinExistence type="inferred from homology"/>
<dbReference type="Gene3D" id="3.40.30.10">
    <property type="entry name" value="Glutaredoxin"/>
    <property type="match status" value="1"/>
</dbReference>
<protein>
    <recommendedName>
        <fullName evidence="6 7">Thioredoxin</fullName>
    </recommendedName>
</protein>
<accession>A0A5B1LU98</accession>
<dbReference type="PANTHER" id="PTHR45663:SF11">
    <property type="entry name" value="GEO12009P1"/>
    <property type="match status" value="1"/>
</dbReference>
<evidence type="ECO:0000256" key="5">
    <source>
        <dbReference type="ARBA" id="ARBA00023284"/>
    </source>
</evidence>
<evidence type="ECO:0000256" key="9">
    <source>
        <dbReference type="PIRSR" id="PIRSR000077-4"/>
    </source>
</evidence>
<dbReference type="EMBL" id="VUJW01000012">
    <property type="protein sequence ID" value="KAA1424233.1"/>
    <property type="molecule type" value="Genomic_DNA"/>
</dbReference>
<dbReference type="GO" id="GO:0045454">
    <property type="term" value="P:cell redox homeostasis"/>
    <property type="evidence" value="ECO:0007669"/>
    <property type="project" value="TreeGrafter"/>
</dbReference>
<keyword evidence="12" id="KW-1185">Reference proteome</keyword>
<gene>
    <name evidence="11" type="primary">trxA</name>
    <name evidence="11" type="ORF">F0U47_18475</name>
</gene>
<reference evidence="11 12" key="1">
    <citation type="submission" date="2019-09" db="EMBL/GenBank/DDBJ databases">
        <title>Nocardioides panacisoli sp. nov., isolated from the soil of a ginseng field.</title>
        <authorList>
            <person name="Cho C."/>
        </authorList>
    </citation>
    <scope>NUCLEOTIDE SEQUENCE [LARGE SCALE GENOMIC DNA]</scope>
    <source>
        <strain evidence="11 12">BN140041</strain>
    </source>
</reference>
<feature type="site" description="Contributes to redox potential value" evidence="8">
    <location>
        <position position="34"/>
    </location>
</feature>
<keyword evidence="5 9" id="KW-0676">Redox-active center</keyword>
<evidence type="ECO:0000256" key="6">
    <source>
        <dbReference type="NCBIfam" id="TIGR01068"/>
    </source>
</evidence>
<keyword evidence="3" id="KW-0249">Electron transport</keyword>
<dbReference type="SUPFAM" id="SSF52833">
    <property type="entry name" value="Thioredoxin-like"/>
    <property type="match status" value="1"/>
</dbReference>